<protein>
    <submittedName>
        <fullName evidence="2">GNAT family N-acetyltransferase</fullName>
    </submittedName>
</protein>
<dbReference type="Gene3D" id="3.40.630.30">
    <property type="match status" value="1"/>
</dbReference>
<dbReference type="PROSITE" id="PS51186">
    <property type="entry name" value="GNAT"/>
    <property type="match status" value="1"/>
</dbReference>
<dbReference type="InterPro" id="IPR000182">
    <property type="entry name" value="GNAT_dom"/>
</dbReference>
<reference evidence="2 3" key="1">
    <citation type="submission" date="2016-10" db="EMBL/GenBank/DDBJ databases">
        <title>Lutibacter sp. LPB0138, isolated from marine gastropod.</title>
        <authorList>
            <person name="Kim E."/>
            <person name="Yi H."/>
        </authorList>
    </citation>
    <scope>NUCLEOTIDE SEQUENCE [LARGE SCALE GENOMIC DNA]</scope>
    <source>
        <strain evidence="2 3">LPB0138</strain>
    </source>
</reference>
<dbReference type="PANTHER" id="PTHR43792">
    <property type="entry name" value="GNAT FAMILY, PUTATIVE (AFU_ORTHOLOGUE AFUA_3G00765)-RELATED-RELATED"/>
    <property type="match status" value="1"/>
</dbReference>
<dbReference type="STRING" id="1850246.LPB138_07230"/>
<dbReference type="OrthoDB" id="9788916at2"/>
<dbReference type="InterPro" id="IPR051531">
    <property type="entry name" value="N-acetyltransferase"/>
</dbReference>
<dbReference type="AlphaFoldDB" id="A0A1D8P7B7"/>
<evidence type="ECO:0000313" key="3">
    <source>
        <dbReference type="Proteomes" id="UP000176050"/>
    </source>
</evidence>
<dbReference type="InterPro" id="IPR016181">
    <property type="entry name" value="Acyl_CoA_acyltransferase"/>
</dbReference>
<dbReference type="PANTHER" id="PTHR43792:SF1">
    <property type="entry name" value="N-ACETYLTRANSFERASE DOMAIN-CONTAINING PROTEIN"/>
    <property type="match status" value="1"/>
</dbReference>
<keyword evidence="2" id="KW-0808">Transferase</keyword>
<dbReference type="Pfam" id="PF13302">
    <property type="entry name" value="Acetyltransf_3"/>
    <property type="match status" value="1"/>
</dbReference>
<dbReference type="SUPFAM" id="SSF55729">
    <property type="entry name" value="Acyl-CoA N-acyltransferases (Nat)"/>
    <property type="match status" value="1"/>
</dbReference>
<accession>A0A1D8P7B7</accession>
<name>A0A1D8P7B7_9FLAO</name>
<evidence type="ECO:0000313" key="2">
    <source>
        <dbReference type="EMBL" id="AOW20477.1"/>
    </source>
</evidence>
<organism evidence="2 3">
    <name type="scientific">Urechidicola croceus</name>
    <dbReference type="NCBI Taxonomy" id="1850246"/>
    <lineage>
        <taxon>Bacteria</taxon>
        <taxon>Pseudomonadati</taxon>
        <taxon>Bacteroidota</taxon>
        <taxon>Flavobacteriia</taxon>
        <taxon>Flavobacteriales</taxon>
        <taxon>Flavobacteriaceae</taxon>
        <taxon>Urechidicola</taxon>
    </lineage>
</organism>
<gene>
    <name evidence="2" type="ORF">LPB138_07230</name>
</gene>
<sequence length="178" mass="20871">MSNYTFISQRLGFRNWNESDIELLYKINSDKDVMEFFPSIPSLEETKDFIKRMQTHFVKNGFCYFAVDLIDTNEFIGFIGLCKQTYKTEFSPFIDIGWRLKKSVWNQGLATEGAKACLEYGFKNFNLETIYSIAPLINLKSQRIMEKIGMEFDSTFSHPKIEKCHILNKCVFFKVESI</sequence>
<evidence type="ECO:0000259" key="1">
    <source>
        <dbReference type="PROSITE" id="PS51186"/>
    </source>
</evidence>
<dbReference type="Proteomes" id="UP000176050">
    <property type="component" value="Chromosome"/>
</dbReference>
<dbReference type="GO" id="GO:0016747">
    <property type="term" value="F:acyltransferase activity, transferring groups other than amino-acyl groups"/>
    <property type="evidence" value="ECO:0007669"/>
    <property type="project" value="InterPro"/>
</dbReference>
<dbReference type="KEGG" id="lul:LPB138_07230"/>
<dbReference type="EMBL" id="CP017478">
    <property type="protein sequence ID" value="AOW20477.1"/>
    <property type="molecule type" value="Genomic_DNA"/>
</dbReference>
<keyword evidence="3" id="KW-1185">Reference proteome</keyword>
<dbReference type="RefSeq" id="WP_070236620.1">
    <property type="nucleotide sequence ID" value="NZ_CP017478.1"/>
</dbReference>
<proteinExistence type="predicted"/>
<feature type="domain" description="N-acetyltransferase" evidence="1">
    <location>
        <begin position="11"/>
        <end position="167"/>
    </location>
</feature>